<dbReference type="PANTHER" id="PTHR30348:SF13">
    <property type="entry name" value="UPF0759 PROTEIN YUNF"/>
    <property type="match status" value="1"/>
</dbReference>
<proteinExistence type="predicted"/>
<dbReference type="PANTHER" id="PTHR30348">
    <property type="entry name" value="UNCHARACTERIZED PROTEIN YECE"/>
    <property type="match status" value="1"/>
</dbReference>
<protein>
    <submittedName>
        <fullName evidence="1">Uncharacterized protein YecE (DUF72 family)</fullName>
    </submittedName>
</protein>
<evidence type="ECO:0000313" key="1">
    <source>
        <dbReference type="EMBL" id="MBB6072131.1"/>
    </source>
</evidence>
<dbReference type="EMBL" id="JACHIA010000012">
    <property type="protein sequence ID" value="MBB6072131.1"/>
    <property type="molecule type" value="Genomic_DNA"/>
</dbReference>
<organism evidence="1 2">
    <name type="scientific">Longimicrobium terrae</name>
    <dbReference type="NCBI Taxonomy" id="1639882"/>
    <lineage>
        <taxon>Bacteria</taxon>
        <taxon>Pseudomonadati</taxon>
        <taxon>Gemmatimonadota</taxon>
        <taxon>Longimicrobiia</taxon>
        <taxon>Longimicrobiales</taxon>
        <taxon>Longimicrobiaceae</taxon>
        <taxon>Longimicrobium</taxon>
    </lineage>
</organism>
<evidence type="ECO:0000313" key="2">
    <source>
        <dbReference type="Proteomes" id="UP000582837"/>
    </source>
</evidence>
<dbReference type="Proteomes" id="UP000582837">
    <property type="component" value="Unassembled WGS sequence"/>
</dbReference>
<dbReference type="InterPro" id="IPR036520">
    <property type="entry name" value="UPF0759_sf"/>
</dbReference>
<reference evidence="1 2" key="1">
    <citation type="submission" date="2020-08" db="EMBL/GenBank/DDBJ databases">
        <title>Genomic Encyclopedia of Type Strains, Phase IV (KMG-IV): sequencing the most valuable type-strain genomes for metagenomic binning, comparative biology and taxonomic classification.</title>
        <authorList>
            <person name="Goeker M."/>
        </authorList>
    </citation>
    <scope>NUCLEOTIDE SEQUENCE [LARGE SCALE GENOMIC DNA]</scope>
    <source>
        <strain evidence="1 2">DSM 29007</strain>
    </source>
</reference>
<sequence>MIRYGPAGFQYKDWEGIVYPADRPRKFDPLAYLAGYFDTIEINSTFYGPAKATTVQSWMRRVEHNPRFSFAAKLYQRFTHQRARAWTPDEVDEVRAGFDPMLEGGRLGAVLLQFPWSFRRTDENREWLNDVTRTFGHYPLVLEVRHATWNVPGFFDALVERGIGFVNIDQPLFHDSIKPSAHVTSPVGYVRVHGRNYKDWFREKAGRDERYDYLYPPEELTPWAERTAEIAAEAPTEDVFVVTNNHFRGKAVTNALMLQSMVEKREVPGPPSLFAEYGNELAGYAVPAPPAETPPEA</sequence>
<dbReference type="InterPro" id="IPR002763">
    <property type="entry name" value="DUF72"/>
</dbReference>
<dbReference type="RefSeq" id="WP_170034725.1">
    <property type="nucleotide sequence ID" value="NZ_JABDTL010000001.1"/>
</dbReference>
<dbReference type="AlphaFoldDB" id="A0A841H218"/>
<comment type="caution">
    <text evidence="1">The sequence shown here is derived from an EMBL/GenBank/DDBJ whole genome shotgun (WGS) entry which is preliminary data.</text>
</comment>
<dbReference type="Gene3D" id="3.20.20.410">
    <property type="entry name" value="Protein of unknown function UPF0759"/>
    <property type="match status" value="1"/>
</dbReference>
<name>A0A841H218_9BACT</name>
<accession>A0A841H218</accession>
<gene>
    <name evidence="1" type="ORF">HNQ61_003792</name>
</gene>
<dbReference type="Pfam" id="PF01904">
    <property type="entry name" value="DUF72"/>
    <property type="match status" value="1"/>
</dbReference>
<dbReference type="SUPFAM" id="SSF117396">
    <property type="entry name" value="TM1631-like"/>
    <property type="match status" value="1"/>
</dbReference>
<keyword evidence="2" id="KW-1185">Reference proteome</keyword>